<dbReference type="Proteomes" id="UP000281406">
    <property type="component" value="Unassembled WGS sequence"/>
</dbReference>
<organism evidence="1 2">
    <name type="scientific">Anabarilius grahami</name>
    <name type="common">Kanglang fish</name>
    <name type="synonym">Barilius grahami</name>
    <dbReference type="NCBI Taxonomy" id="495550"/>
    <lineage>
        <taxon>Eukaryota</taxon>
        <taxon>Metazoa</taxon>
        <taxon>Chordata</taxon>
        <taxon>Craniata</taxon>
        <taxon>Vertebrata</taxon>
        <taxon>Euteleostomi</taxon>
        <taxon>Actinopterygii</taxon>
        <taxon>Neopterygii</taxon>
        <taxon>Teleostei</taxon>
        <taxon>Ostariophysi</taxon>
        <taxon>Cypriniformes</taxon>
        <taxon>Xenocyprididae</taxon>
        <taxon>Xenocypridinae</taxon>
        <taxon>Xenocypridinae incertae sedis</taxon>
        <taxon>Anabarilius</taxon>
    </lineage>
</organism>
<gene>
    <name evidence="1" type="ORF">DPX16_22117</name>
</gene>
<dbReference type="EMBL" id="RJVU01067793">
    <property type="protein sequence ID" value="ROI81882.1"/>
    <property type="molecule type" value="Genomic_DNA"/>
</dbReference>
<keyword evidence="2" id="KW-1185">Reference proteome</keyword>
<accession>A0A3N0XNC3</accession>
<dbReference type="AlphaFoldDB" id="A0A3N0XNC3"/>
<protein>
    <submittedName>
        <fullName evidence="1">Uncharacterized protein</fullName>
    </submittedName>
</protein>
<reference evidence="1 2" key="1">
    <citation type="submission" date="2018-10" db="EMBL/GenBank/DDBJ databases">
        <title>Genome assembly for a Yunnan-Guizhou Plateau 3E fish, Anabarilius grahami (Regan), and its evolutionary and genetic applications.</title>
        <authorList>
            <person name="Jiang W."/>
        </authorList>
    </citation>
    <scope>NUCLEOTIDE SEQUENCE [LARGE SCALE GENOMIC DNA]</scope>
    <source>
        <strain evidence="1">AG-KIZ</strain>
        <tissue evidence="1">Muscle</tissue>
    </source>
</reference>
<proteinExistence type="predicted"/>
<comment type="caution">
    <text evidence="1">The sequence shown here is derived from an EMBL/GenBank/DDBJ whole genome shotgun (WGS) entry which is preliminary data.</text>
</comment>
<sequence>MDVVSAVVRCAEGFGKPEVLSVIRIFFSLFFRLNVINSLSKVSSLNMDIYPLRPRALKTPQCANFGPLNHRLSSHTTSSSRWLLLRLEQTQHGAVRACAMGRGYI</sequence>
<evidence type="ECO:0000313" key="2">
    <source>
        <dbReference type="Proteomes" id="UP000281406"/>
    </source>
</evidence>
<evidence type="ECO:0000313" key="1">
    <source>
        <dbReference type="EMBL" id="ROI81882.1"/>
    </source>
</evidence>
<name>A0A3N0XNC3_ANAGA</name>